<dbReference type="Proteomes" id="UP001162741">
    <property type="component" value="Chromosome"/>
</dbReference>
<feature type="region of interest" description="Disordered" evidence="5">
    <location>
        <begin position="3571"/>
        <end position="3593"/>
    </location>
</feature>
<dbReference type="Pfam" id="PF03160">
    <property type="entry name" value="Calx-beta"/>
    <property type="match status" value="7"/>
</dbReference>
<dbReference type="PANTHER" id="PTHR11878:SF76">
    <property type="entry name" value="CALX-BETA DOMAIN-CONTAINING PROTEIN"/>
    <property type="match status" value="1"/>
</dbReference>
<evidence type="ECO:0000313" key="8">
    <source>
        <dbReference type="EMBL" id="UYQ91474.1"/>
    </source>
</evidence>
<dbReference type="RefSeq" id="WP_264279894.1">
    <property type="nucleotide sequence ID" value="NZ_CP107006.1"/>
</dbReference>
<dbReference type="PANTHER" id="PTHR11878">
    <property type="entry name" value="SODIUM/CALCIUM EXCHANGER"/>
    <property type="match status" value="1"/>
</dbReference>
<protein>
    <submittedName>
        <fullName evidence="8">Gliding motility-associated C-terminal domain-containing protein</fullName>
    </submittedName>
</protein>
<evidence type="ECO:0000259" key="7">
    <source>
        <dbReference type="SMART" id="SM00237"/>
    </source>
</evidence>
<dbReference type="Gene3D" id="2.60.40.2030">
    <property type="match status" value="8"/>
</dbReference>
<proteinExistence type="predicted"/>
<dbReference type="InterPro" id="IPR038081">
    <property type="entry name" value="CalX-like_sf"/>
</dbReference>
<dbReference type="SUPFAM" id="SSF103647">
    <property type="entry name" value="TSP type-3 repeat"/>
    <property type="match status" value="1"/>
</dbReference>
<dbReference type="Pfam" id="PF13585">
    <property type="entry name" value="CHU_C"/>
    <property type="match status" value="1"/>
</dbReference>
<keyword evidence="2" id="KW-0677">Repeat</keyword>
<feature type="domain" description="Calx-beta" evidence="7">
    <location>
        <begin position="3074"/>
        <end position="3161"/>
    </location>
</feature>
<dbReference type="SMART" id="SM00237">
    <property type="entry name" value="Calx_beta"/>
    <property type="match status" value="2"/>
</dbReference>
<feature type="chain" id="PRO_5046054546" evidence="6">
    <location>
        <begin position="32"/>
        <end position="3724"/>
    </location>
</feature>
<dbReference type="EMBL" id="CP107006">
    <property type="protein sequence ID" value="UYQ91474.1"/>
    <property type="molecule type" value="Genomic_DNA"/>
</dbReference>
<name>A0ABY6IVT0_9BACT</name>
<evidence type="ECO:0000256" key="1">
    <source>
        <dbReference type="ARBA" id="ARBA00022729"/>
    </source>
</evidence>
<dbReference type="InterPro" id="IPR028974">
    <property type="entry name" value="TSP_type-3_rpt"/>
</dbReference>
<dbReference type="InterPro" id="IPR051171">
    <property type="entry name" value="CaCA"/>
</dbReference>
<evidence type="ECO:0000256" key="3">
    <source>
        <dbReference type="ARBA" id="ARBA00022837"/>
    </source>
</evidence>
<accession>A0ABY6IVT0</accession>
<reference evidence="8" key="1">
    <citation type="submission" date="2022-10" db="EMBL/GenBank/DDBJ databases">
        <title>Chitinophaga sp. nov., isolated from soil.</title>
        <authorList>
            <person name="Jeon C.O."/>
        </authorList>
    </citation>
    <scope>NUCLEOTIDE SEQUENCE</scope>
    <source>
        <strain evidence="8">R8</strain>
    </source>
</reference>
<keyword evidence="4" id="KW-0406">Ion transport</keyword>
<evidence type="ECO:0000256" key="6">
    <source>
        <dbReference type="SAM" id="SignalP"/>
    </source>
</evidence>
<evidence type="ECO:0000313" key="9">
    <source>
        <dbReference type="Proteomes" id="UP001162741"/>
    </source>
</evidence>
<feature type="signal peptide" evidence="6">
    <location>
        <begin position="1"/>
        <end position="31"/>
    </location>
</feature>
<sequence length="3724" mass="384487">MKQILLTRERRFRPLWLIISGLMLLAGHAFAQAPAVTINPTGGNNSTDGLQIIVTDTGYLVKKNGKWETNMDPSDPAYDRGLRTYVVIEPRFDATLPFQPQYLKSCQISAVSGTGTTTDPWKVITTAFATDQDGAKYQIESVITYAKDNSYFLLDYLVAGQEGAHGAFVHIYLSEHTSIAGTDCGKGFVADYFMSGDAYLEATSRPQLVGVYKDPGDCGNPETGAHIFRVAGGFTSWYAAQDDLRDEKTGAGFLLKNVTNAALTPVESKGIVAHKAIKFSGLLGPGRDEIMTKRFLVGFENETYSGVNLADPVLSAYQDRNYPLTLNFSDATGIGDEGQDDHILQGLKLHVSGGTARLPIVVRINAAPTGVTPATPGSDYEVLGSLVIPAGDYSVVPVDLDISNILIKGNGTIQPNRTFTLSISTDCVNFVQVGTTHPTAVYTIEDDDAADIKLIPAKTTLAEGESTTVTVKMNGPVQATDVIVTISKGGGNAEASDFTPSTFPFNVTIPAGSSEVTFPFTALNDLVLEPVKDSVQLIASATLSGMPKNFSVYIGIVDETGNTPANKVLTLSAADALEGANAAINFRLPAGVTSEEPLSARFLVTHGDTEAADFDIVLTDSITVNIPANTNSVTYNLGLTDDDIIETLEAYSFDGVMTGFSVVGGTSHIIDGDYYAGMPITLSVDKTSLNEDETLTFTASLPGTLVAGTDILVAVSRGATSTATAADYGYLDSYIIISAGHHSASGTVVFEDDDMYEPTEQLVLEGAATGFTVSSVSASVLDLQSALPANRNFNLSTWTTTYNEGEKMEVHINLQPSSRVTEKDMTVTLSVNPASTLDPSEYVLPASIVIPAGQSSTMFEIDFLTDLVVDGDKTLDFDVTVDYFGHPEKKSLVATVIDTTTIYTPPTGANILVSVNPANPVTLLEGASWTITFTLDGYTNPTPTVINLNNTSTGHVATAADFTGGIPTTVTIPANSSSASITFQTIDDHIIEHIEQLRLSFAATGHVFSVPSAELNIDGNDRTPGQQLGLDVDNSYLYEGGAVTYTVSLPSDYVAAYDIPVTLAKTAASTAGSGDATGMPASITIPAGSHSIDFVVTTHADDSLEMDEFFEVEASATNFTENYNSFSIGDVTIQTEANVQLAIVPESGNVEKGESVKVWVNLPAGVYTGTNYNYTVSLYTNASSTQFSLPSSITIPPGANGASFDFTTVDDGVADGDEVVEIYIMEILPVGYFVMSSGYVTMQDPVAIPEIHVNVPAASVTEGNNLKVTFSLPSGYTAPSAITINLAKQTVTSPATDADFTAPIPSSITIPAGGTMVELDLTARADMLIEVLESLRLTPTATGYTFDLTDIDVDVIDADYTGSTMPITLNVTPASVNEGTSATIRASLPAGLTASYDIDVNVTKDAGSTAATGDHGALPTTLHITAGSNASANATITTATDNILESAETVVAAGTATGFTVSNGTLTINDATSANPLNTKLTLTPVSATITEGASTSVSVSLPTGITAASDISVTLSSGVGSSTGLGSSDYNMPVTVTIPAGSNSASFTVSALTDAVIEGTEVLQVMAQSTVYGNVESASTDITITDATTAPVIDVDVSSASINEGSATTITFELPSGVTSSSAIVINLVKNAVTPAAVDADFTAAIPTSVTIPANTSAASFTLTARADQLIEVLEKLQLGISATGYTFSQSTIDIDVVDGDYPTNNTVTLSVTPGTVTEGNGSTLRASLPGTITASYDITVNITKGGTSTADLADHGTLPTSILIPAGSNSATAALTTATDNILEASETWVIEGTATGFTVQAATLTIDDATGTDPLNKHISITPATVSIAEGANTTLTVALPTGITSSTDITVNLSRGAASSASLTSSEYSLPASVMIAAGANSAAFTVTANTDSEIESTETLIIDAAATVWGSSETASATVSITDATATPVIDVNVSAATIDEGDQTTITFSLPTGVTSASPIVINLAQGTATPAVTNADFTSALPTSVTIAANASSASITLEAREDQLIEVTERLQLLATATGYTFSQSTINIDVTDGDYPTNNTVTLSVTPGTVTEGNGSTLRASLPGTITASYDITVNITKGGTSTADLADHGTLPTSILIPAGSNSATAALTTATDNILEASETWVIEGTATGFTVQAATLTIDDATGTDPLNKHISITPTTVSIAEGANTTLTVALPTGITSSTDITVNLSRGAASSASLTSSEYSLPASVTIAAGTNSAAFTVSANTDSEIESTENLIIDAAATVWGSSETASATVSITDATATPVIDVNVNAATINEGGQTTITFSLPVGVTSASPIVINLAQGTATPAVTNADFTAALPTSVTIAANASSASITLEAREDQLIEVTERLQLLATATGYTFSQSTINIDVADGDYPTNNTVTLSVTPGTVTEGNGSTLRASLPGTITASYDITVNITKGGTSTADLADHGALPTSILIPAGSNSATAALTTATDNILEASETWVIEGSATGFTVQAATLTIDDATGTNPLNKHISITPATVSIAEGANTTLTVALPTGITSSTDITVNLSRGAASSASLTSSEYSLPASVMIAAGANSAAFTVTANTDSEIESTETLIIDAAATVWGSSETASATVSITDATATPVIDVNVSAATINEGGQATITFSLPTGVTSASPIVINLAKGVVTPASGDADFNAAIPADVTIAANGTSTILTLQARLDQVLELTEHLQLTFTATGYTFSQSSANFDIIDGDHLTHNMITLSVTPASVAEGAAAAVQAALPAGYTTAYDLDVTIGKAFASTAGAADHSALPGTIRIAAGDHASNSVTINTTTDNLLESAETVVVEGLLSGFTVTPATLTITDVTSTLPANTQLTFAPDAAAIREGENTTVRVSLPTGVLADNDITINLARGAASSASLHTTEYNFPASLTIPAGVNSTSFVLTAAADDHVLEVTEVLEMSLAANVYGHAQSLSATVSIEDATSLIAANMQVTLSIDSASLSEGNASKVTAQLPTGITAAYPIIITLTADASSTASATDYGVLPATLQINAGDHEASFDLTATADLEEEDDETLTIRGTAAGFTINTASVVIPGDDVPAYTIDITKLSDAAEPATNGSFRVSLSGTAVARKDVQVTYVIGGTATSGVDYDVASATTVTIPAGQSAVTIPVTVKDDQLIEVTETIVLTLQSATTIMNNNPVPVMVNSTPVSMSLTDDEAANTADRRVIINKLDDAAEPGTAGRFEVKFVNSTISAAADVKVDYTVSGTATAGTDYTALSGSVIIPAGSNSAIINVYPLNDTDQESGETIVVTLANISSALSGLIWEAGTPNSASMTLGDDDLLTVELSVTETSVNEGDPIRFTLKASSVVPADLPVTISADHDAIRNYHITANTMVVTIPAGSSSIDFTVQMNDNDINDANGHLALELRPYVTGPTPYYELGTAITTRTEVLDNDAITIIFKQDSVKVSEGNSGTTPLHFTVELNRRSSRDIVVDYAFTDAFEGEGVVQDKRRATAGSDFDASATSITIPAMTFGRDIIVNVNGDETPEANEFFTIRLIKATSGSSEGEPSIGPWNKAIGVILNDDAFCLTCDTDGDGLTDGEEDINKNLDPTDDDTDNDGIPNYLDLDSDNDGVPDSVERFIRDGRITDNNRGDIRVHPALSPNGDGRGNEVMMIENILKYQKHEVVVMNRFGGVVYRSNKYNNANNSFKGRSNTGSGAGNELPDGSYFYVVIVWDSNGKEHRTTGFVVLKR</sequence>
<evidence type="ECO:0000256" key="5">
    <source>
        <dbReference type="SAM" id="MobiDB-lite"/>
    </source>
</evidence>
<dbReference type="Gene3D" id="4.10.1080.10">
    <property type="entry name" value="TSP type-3 repeat"/>
    <property type="match status" value="1"/>
</dbReference>
<keyword evidence="3" id="KW-0106">Calcium</keyword>
<feature type="domain" description="Calx-beta" evidence="7">
    <location>
        <begin position="3198"/>
        <end position="3285"/>
    </location>
</feature>
<gene>
    <name evidence="8" type="ORF">MKQ68_15380</name>
</gene>
<keyword evidence="4" id="KW-0813">Transport</keyword>
<keyword evidence="9" id="KW-1185">Reference proteome</keyword>
<evidence type="ECO:0000256" key="4">
    <source>
        <dbReference type="ARBA" id="ARBA00023065"/>
    </source>
</evidence>
<evidence type="ECO:0000256" key="2">
    <source>
        <dbReference type="ARBA" id="ARBA00022737"/>
    </source>
</evidence>
<organism evidence="8 9">
    <name type="scientific">Chitinophaga horti</name>
    <dbReference type="NCBI Taxonomy" id="2920382"/>
    <lineage>
        <taxon>Bacteria</taxon>
        <taxon>Pseudomonadati</taxon>
        <taxon>Bacteroidota</taxon>
        <taxon>Chitinophagia</taxon>
        <taxon>Chitinophagales</taxon>
        <taxon>Chitinophagaceae</taxon>
        <taxon>Chitinophaga</taxon>
    </lineage>
</organism>
<dbReference type="InterPro" id="IPR003644">
    <property type="entry name" value="Calx_beta"/>
</dbReference>
<keyword evidence="1 6" id="KW-0732">Signal</keyword>
<dbReference type="SUPFAM" id="SSF141072">
    <property type="entry name" value="CalX-like"/>
    <property type="match status" value="18"/>
</dbReference>